<name>Q74MD6_NANEQ</name>
<dbReference type="InterPro" id="IPR009053">
    <property type="entry name" value="Prefoldin"/>
</dbReference>
<sequence length="121" mass="13994">MDLREKYLLFEELTKEYEVILNRVAELELAIEYLKELRDGNGLILFNGLLIKGEAKETNKVIVPVGAKYYVEIDKDKAIEKMAKQLDSLKIEAEKLKNDIDKIKDELKEELAKLQQNNIAV</sequence>
<dbReference type="AlphaFoldDB" id="Q74MD6"/>
<evidence type="ECO:0000256" key="1">
    <source>
        <dbReference type="ARBA" id="ARBA00023186"/>
    </source>
</evidence>
<dbReference type="Pfam" id="PF02996">
    <property type="entry name" value="Prefoldin"/>
    <property type="match status" value="1"/>
</dbReference>
<dbReference type="HOGENOM" id="CLU_2032916_0_0_2"/>
<gene>
    <name evidence="3" type="ordered locus">NEQ385</name>
</gene>
<dbReference type="Gene3D" id="1.10.287.370">
    <property type="match status" value="1"/>
</dbReference>
<dbReference type="STRING" id="228908.NEQ385"/>
<evidence type="ECO:0000313" key="4">
    <source>
        <dbReference type="Proteomes" id="UP000000578"/>
    </source>
</evidence>
<evidence type="ECO:0000313" key="3">
    <source>
        <dbReference type="EMBL" id="AAR39234.1"/>
    </source>
</evidence>
<dbReference type="SUPFAM" id="SSF46579">
    <property type="entry name" value="Prefoldin"/>
    <property type="match status" value="1"/>
</dbReference>
<reference evidence="3 4" key="1">
    <citation type="journal article" date="2003" name="Proc. Natl. Acad. Sci. U.S.A.">
        <title>The genome of Nanoarchaeum equitans: insights into early archaeal evolution and derived parasitism.</title>
        <authorList>
            <person name="Waters E."/>
            <person name="Hohn M.J."/>
            <person name="Ahel I."/>
            <person name="Graham D.E."/>
            <person name="Adams M.D."/>
            <person name="Barnstead M."/>
            <person name="Beeson K.Y."/>
            <person name="Bibbs L."/>
            <person name="Bolanos R."/>
            <person name="Keller M."/>
            <person name="Kretz K."/>
            <person name="Lin X."/>
            <person name="Mathur E."/>
            <person name="Ni J."/>
            <person name="Podar M."/>
            <person name="Richardson T."/>
            <person name="Sutton G.G."/>
            <person name="Simon M."/>
            <person name="Soll D."/>
            <person name="Stetter K.O."/>
            <person name="Short J.M."/>
            <person name="Noordewier M."/>
        </authorList>
    </citation>
    <scope>NUCLEOTIDE SEQUENCE [LARGE SCALE GENOMIC DNA]</scope>
    <source>
        <strain evidence="3 4">Kin4-M</strain>
    </source>
</reference>
<dbReference type="BioCyc" id="NEQU228908:GJB6-415-MONOMER"/>
<keyword evidence="4" id="KW-1185">Reference proteome</keyword>
<dbReference type="EMBL" id="AE017199">
    <property type="protein sequence ID" value="AAR39234.1"/>
    <property type="molecule type" value="Genomic_DNA"/>
</dbReference>
<keyword evidence="2" id="KW-0175">Coiled coil</keyword>
<dbReference type="InterPro" id="IPR004127">
    <property type="entry name" value="Prefoldin_subunit_alpha"/>
</dbReference>
<dbReference type="EnsemblBacteria" id="AAR39234">
    <property type="protein sequence ID" value="AAR39234"/>
    <property type="gene ID" value="NEQ385"/>
</dbReference>
<protein>
    <submittedName>
        <fullName evidence="3">NEQ385</fullName>
    </submittedName>
</protein>
<dbReference type="Proteomes" id="UP000000578">
    <property type="component" value="Chromosome"/>
</dbReference>
<feature type="coiled-coil region" evidence="2">
    <location>
        <begin position="79"/>
        <end position="120"/>
    </location>
</feature>
<keyword evidence="1" id="KW-0143">Chaperone</keyword>
<dbReference type="KEGG" id="neq:NEQ385"/>
<evidence type="ECO:0000256" key="2">
    <source>
        <dbReference type="SAM" id="Coils"/>
    </source>
</evidence>
<organism evidence="3 4">
    <name type="scientific">Nanoarchaeum equitans (strain Kin4-M)</name>
    <dbReference type="NCBI Taxonomy" id="228908"/>
    <lineage>
        <taxon>Archaea</taxon>
        <taxon>Nanobdellota</taxon>
        <taxon>Candidatus Nanoarchaeia</taxon>
        <taxon>Nanoarchaeales</taxon>
        <taxon>Nanoarchaeaceae</taxon>
        <taxon>Nanoarchaeum</taxon>
    </lineage>
</organism>
<proteinExistence type="predicted"/>
<accession>Q74MD6</accession>